<evidence type="ECO:0000256" key="1">
    <source>
        <dbReference type="SAM" id="MobiDB-lite"/>
    </source>
</evidence>
<dbReference type="AlphaFoldDB" id="A0A072PB45"/>
<name>A0A072PB45_9EURO</name>
<sequence>MPSSESEHARAKVFPRLVESTPSLTKTFPKTGIKSTQRDFHRYVHLHQGLHRYPSGRPSTHELGENDETSSLASHSSSFMENKHVVEPPSWSRVAYTSLIWWASAGDRRGGFSEMEEIEMERDLALLHDESDEEQIREVAVVAYFHRLTNLIFMTIAEAVARADGHDLDESASYHDESREGSPVADCSVEHDSPIDNEDDVTQGLLSSLDQNSPVDITQDDMTAMGLDSWSPSDKVFIEEMLSLWWGRKANVRAASVECCGLKVL</sequence>
<dbReference type="InterPro" id="IPR028115">
    <property type="entry name" value="DUF4484"/>
</dbReference>
<feature type="region of interest" description="Disordered" evidence="1">
    <location>
        <begin position="171"/>
        <end position="196"/>
    </location>
</feature>
<dbReference type="Proteomes" id="UP000027920">
    <property type="component" value="Unassembled WGS sequence"/>
</dbReference>
<proteinExistence type="predicted"/>
<dbReference type="Pfam" id="PF14831">
    <property type="entry name" value="DUF4484"/>
    <property type="match status" value="1"/>
</dbReference>
<dbReference type="InterPro" id="IPR053056">
    <property type="entry name" value="Lipid_Metab_Assoc_Protein"/>
</dbReference>
<feature type="region of interest" description="Disordered" evidence="1">
    <location>
        <begin position="51"/>
        <end position="76"/>
    </location>
</feature>
<dbReference type="RefSeq" id="XP_013259587.1">
    <property type="nucleotide sequence ID" value="XM_013404133.1"/>
</dbReference>
<evidence type="ECO:0000259" key="2">
    <source>
        <dbReference type="Pfam" id="PF14831"/>
    </source>
</evidence>
<gene>
    <name evidence="3" type="ORF">A1O9_07187</name>
</gene>
<feature type="compositionally biased region" description="Basic and acidic residues" evidence="1">
    <location>
        <begin position="171"/>
        <end position="180"/>
    </location>
</feature>
<dbReference type="GO" id="GO:0005811">
    <property type="term" value="C:lipid droplet"/>
    <property type="evidence" value="ECO:0007669"/>
    <property type="project" value="TreeGrafter"/>
</dbReference>
<reference evidence="3 4" key="1">
    <citation type="submission" date="2013-03" db="EMBL/GenBank/DDBJ databases">
        <title>The Genome Sequence of Exophiala aquamarina CBS 119918.</title>
        <authorList>
            <consortium name="The Broad Institute Genomics Platform"/>
            <person name="Cuomo C."/>
            <person name="de Hoog S."/>
            <person name="Gorbushina A."/>
            <person name="Walker B."/>
            <person name="Young S.K."/>
            <person name="Zeng Q."/>
            <person name="Gargeya S."/>
            <person name="Fitzgerald M."/>
            <person name="Haas B."/>
            <person name="Abouelleil A."/>
            <person name="Allen A.W."/>
            <person name="Alvarado L."/>
            <person name="Arachchi H.M."/>
            <person name="Berlin A.M."/>
            <person name="Chapman S.B."/>
            <person name="Gainer-Dewar J."/>
            <person name="Goldberg J."/>
            <person name="Griggs A."/>
            <person name="Gujja S."/>
            <person name="Hansen M."/>
            <person name="Howarth C."/>
            <person name="Imamovic A."/>
            <person name="Ireland A."/>
            <person name="Larimer J."/>
            <person name="McCowan C."/>
            <person name="Murphy C."/>
            <person name="Pearson M."/>
            <person name="Poon T.W."/>
            <person name="Priest M."/>
            <person name="Roberts A."/>
            <person name="Saif S."/>
            <person name="Shea T."/>
            <person name="Sisk P."/>
            <person name="Sykes S."/>
            <person name="Wortman J."/>
            <person name="Nusbaum C."/>
            <person name="Birren B."/>
        </authorList>
    </citation>
    <scope>NUCLEOTIDE SEQUENCE [LARGE SCALE GENOMIC DNA]</scope>
    <source>
        <strain evidence="3 4">CBS 119918</strain>
    </source>
</reference>
<dbReference type="OrthoDB" id="2152680at2759"/>
<dbReference type="EMBL" id="AMGV01000005">
    <property type="protein sequence ID" value="KEF56997.1"/>
    <property type="molecule type" value="Genomic_DNA"/>
</dbReference>
<dbReference type="VEuPathDB" id="FungiDB:A1O9_07187"/>
<dbReference type="HOGENOM" id="CLU_1049846_0_0_1"/>
<comment type="caution">
    <text evidence="3">The sequence shown here is derived from an EMBL/GenBank/DDBJ whole genome shotgun (WGS) entry which is preliminary data.</text>
</comment>
<protein>
    <recommendedName>
        <fullName evidence="2">DUF4484 domain-containing protein</fullName>
    </recommendedName>
</protein>
<keyword evidence="4" id="KW-1185">Reference proteome</keyword>
<dbReference type="PANTHER" id="PTHR28153:SF1">
    <property type="entry name" value="DUF4484 DOMAIN-CONTAINING PROTEIN"/>
    <property type="match status" value="1"/>
</dbReference>
<evidence type="ECO:0000313" key="3">
    <source>
        <dbReference type="EMBL" id="KEF56997.1"/>
    </source>
</evidence>
<evidence type="ECO:0000313" key="4">
    <source>
        <dbReference type="Proteomes" id="UP000027920"/>
    </source>
</evidence>
<dbReference type="STRING" id="1182545.A0A072PB45"/>
<dbReference type="PANTHER" id="PTHR28153">
    <property type="entry name" value="PROTEIN, PUTATIVE-RELATED"/>
    <property type="match status" value="1"/>
</dbReference>
<feature type="domain" description="DUF4484" evidence="2">
    <location>
        <begin position="86"/>
        <end position="264"/>
    </location>
</feature>
<accession>A0A072PB45</accession>
<dbReference type="GeneID" id="25282101"/>
<organism evidence="3 4">
    <name type="scientific">Exophiala aquamarina CBS 119918</name>
    <dbReference type="NCBI Taxonomy" id="1182545"/>
    <lineage>
        <taxon>Eukaryota</taxon>
        <taxon>Fungi</taxon>
        <taxon>Dikarya</taxon>
        <taxon>Ascomycota</taxon>
        <taxon>Pezizomycotina</taxon>
        <taxon>Eurotiomycetes</taxon>
        <taxon>Chaetothyriomycetidae</taxon>
        <taxon>Chaetothyriales</taxon>
        <taxon>Herpotrichiellaceae</taxon>
        <taxon>Exophiala</taxon>
    </lineage>
</organism>